<evidence type="ECO:0000313" key="3">
    <source>
        <dbReference type="EMBL" id="GGX65780.1"/>
    </source>
</evidence>
<comment type="caution">
    <text evidence="3">The sequence shown here is derived from an EMBL/GenBank/DDBJ whole genome shotgun (WGS) entry which is preliminary data.</text>
</comment>
<dbReference type="AlphaFoldDB" id="A0A918KJG0"/>
<protein>
    <recommendedName>
        <fullName evidence="2">CBM6 domain-containing protein</fullName>
    </recommendedName>
</protein>
<sequence length="132" mass="13867">MKGETVPPRDLARTTRAENFDDYDGTRLVDESKPRGTAVSASADGAWLEFADARLGPAARLTARVAGAAGAVEVRLGSPAGRLLGTATADGTDSPYAYETVTAALRNVPEGRGDVYLVLRGEGLRLSTFSLR</sequence>
<gene>
    <name evidence="3" type="ORF">GCM10010358_20240</name>
</gene>
<evidence type="ECO:0000313" key="4">
    <source>
        <dbReference type="Proteomes" id="UP000619244"/>
    </source>
</evidence>
<organism evidence="3 4">
    <name type="scientific">Streptomyces minutiscleroticus</name>
    <dbReference type="NCBI Taxonomy" id="68238"/>
    <lineage>
        <taxon>Bacteria</taxon>
        <taxon>Bacillati</taxon>
        <taxon>Actinomycetota</taxon>
        <taxon>Actinomycetes</taxon>
        <taxon>Kitasatosporales</taxon>
        <taxon>Streptomycetaceae</taxon>
        <taxon>Streptomyces</taxon>
    </lineage>
</organism>
<dbReference type="InterPro" id="IPR008979">
    <property type="entry name" value="Galactose-bd-like_sf"/>
</dbReference>
<keyword evidence="4" id="KW-1185">Reference proteome</keyword>
<reference evidence="3" key="1">
    <citation type="journal article" date="2014" name="Int. J. Syst. Evol. Microbiol.">
        <title>Complete genome sequence of Corynebacterium casei LMG S-19264T (=DSM 44701T), isolated from a smear-ripened cheese.</title>
        <authorList>
            <consortium name="US DOE Joint Genome Institute (JGI-PGF)"/>
            <person name="Walter F."/>
            <person name="Albersmeier A."/>
            <person name="Kalinowski J."/>
            <person name="Ruckert C."/>
        </authorList>
    </citation>
    <scope>NUCLEOTIDE SEQUENCE</scope>
    <source>
        <strain evidence="3">JCM 4790</strain>
    </source>
</reference>
<dbReference type="RefSeq" id="WP_229919224.1">
    <property type="nucleotide sequence ID" value="NZ_BMVU01000005.1"/>
</dbReference>
<dbReference type="GO" id="GO:0030246">
    <property type="term" value="F:carbohydrate binding"/>
    <property type="evidence" value="ECO:0007669"/>
    <property type="project" value="InterPro"/>
</dbReference>
<dbReference type="Proteomes" id="UP000619244">
    <property type="component" value="Unassembled WGS sequence"/>
</dbReference>
<dbReference type="EMBL" id="BMVU01000005">
    <property type="protein sequence ID" value="GGX65780.1"/>
    <property type="molecule type" value="Genomic_DNA"/>
</dbReference>
<dbReference type="PROSITE" id="PS51175">
    <property type="entry name" value="CBM6"/>
    <property type="match status" value="1"/>
</dbReference>
<dbReference type="CDD" id="cd04084">
    <property type="entry name" value="CBM6_xylanase-like"/>
    <property type="match status" value="1"/>
</dbReference>
<feature type="domain" description="CBM6" evidence="2">
    <location>
        <begin position="13"/>
        <end position="132"/>
    </location>
</feature>
<evidence type="ECO:0000256" key="1">
    <source>
        <dbReference type="ARBA" id="ARBA00022729"/>
    </source>
</evidence>
<dbReference type="InterPro" id="IPR005084">
    <property type="entry name" value="CBM6"/>
</dbReference>
<dbReference type="InterPro" id="IPR006584">
    <property type="entry name" value="Cellulose-bd_IV"/>
</dbReference>
<proteinExistence type="predicted"/>
<accession>A0A918KJG0</accession>
<evidence type="ECO:0000259" key="2">
    <source>
        <dbReference type="PROSITE" id="PS51175"/>
    </source>
</evidence>
<dbReference type="Gene3D" id="2.60.120.260">
    <property type="entry name" value="Galactose-binding domain-like"/>
    <property type="match status" value="1"/>
</dbReference>
<keyword evidence="1" id="KW-0732">Signal</keyword>
<name>A0A918KJG0_9ACTN</name>
<dbReference type="SUPFAM" id="SSF49785">
    <property type="entry name" value="Galactose-binding domain-like"/>
    <property type="match status" value="1"/>
</dbReference>
<reference evidence="3" key="2">
    <citation type="submission" date="2020-09" db="EMBL/GenBank/DDBJ databases">
        <authorList>
            <person name="Sun Q."/>
            <person name="Ohkuma M."/>
        </authorList>
    </citation>
    <scope>NUCLEOTIDE SEQUENCE</scope>
    <source>
        <strain evidence="3">JCM 4790</strain>
    </source>
</reference>
<dbReference type="Pfam" id="PF03422">
    <property type="entry name" value="CBM_6"/>
    <property type="match status" value="1"/>
</dbReference>
<dbReference type="SMART" id="SM00606">
    <property type="entry name" value="CBD_IV"/>
    <property type="match status" value="1"/>
</dbReference>